<dbReference type="Gene3D" id="1.25.40.10">
    <property type="entry name" value="Tetratricopeptide repeat domain"/>
    <property type="match status" value="4"/>
</dbReference>
<feature type="region of interest" description="Disordered" evidence="14">
    <location>
        <begin position="37"/>
        <end position="104"/>
    </location>
</feature>
<feature type="repeat" description="TPR" evidence="13">
    <location>
        <begin position="568"/>
        <end position="601"/>
    </location>
</feature>
<keyword evidence="7 15" id="KW-0812">Transmembrane</keyword>
<dbReference type="Pfam" id="PF13432">
    <property type="entry name" value="TPR_16"/>
    <property type="match status" value="2"/>
</dbReference>
<dbReference type="InterPro" id="IPR011990">
    <property type="entry name" value="TPR-like_helical_dom_sf"/>
</dbReference>
<name>A0A4W2IMI2_BOBOX</name>
<dbReference type="GO" id="GO:0005783">
    <property type="term" value="C:endoplasmic reticulum"/>
    <property type="evidence" value="ECO:0007669"/>
    <property type="project" value="UniProtKB-SubCell"/>
</dbReference>
<dbReference type="PANTHER" id="PTHR44809">
    <property type="match status" value="1"/>
</dbReference>
<feature type="transmembrane region" description="Helical" evidence="15">
    <location>
        <begin position="497"/>
        <end position="516"/>
    </location>
</feature>
<feature type="transmembrane region" description="Helical" evidence="15">
    <location>
        <begin position="287"/>
        <end position="319"/>
    </location>
</feature>
<feature type="transmembrane region" description="Helical" evidence="15">
    <location>
        <begin position="196"/>
        <end position="216"/>
    </location>
</feature>
<keyword evidence="9 13" id="KW-0802">TPR repeat</keyword>
<evidence type="ECO:0000256" key="7">
    <source>
        <dbReference type="ARBA" id="ARBA00022692"/>
    </source>
</evidence>
<dbReference type="Ensembl" id="ENSBIXT00005053622.1">
    <property type="protein sequence ID" value="ENSBIXP00005044865.1"/>
    <property type="gene ID" value="ENSBIXG00005005022.1"/>
</dbReference>
<keyword evidence="11 15" id="KW-1133">Transmembrane helix</keyword>
<reference evidence="17" key="2">
    <citation type="submission" date="2025-08" db="UniProtKB">
        <authorList>
            <consortium name="Ensembl"/>
        </authorList>
    </citation>
    <scope>IDENTIFICATION</scope>
</reference>
<evidence type="ECO:0000313" key="18">
    <source>
        <dbReference type="Proteomes" id="UP000429181"/>
    </source>
</evidence>
<sequence>MASGACAVGRRRWRWPGEAGGLLFICSWANSAAQAAAERGTPAAGPAAASHARAHLPAAAAHRPGPGRGGCQTPGRDQDSGGGAMVVTSSARGGGGDRAPSRRRDCGLAPAGAAALLAGASCLCYGRSLRGEFVHDDVWAIVNNPDVRPGAPLLWGIFSNDFWGKGMAENTSHKSYRPLCVLTFKLNIFMTGMDPFYFHAVNVILHCLVTLVLMYTCDKTVFRNRGLAFVTALIFAVHPVHTEAVAGIVGRADVLACLLFLLAFLSYNRSVDQCCVGESFPPTASPFFLLLSLFLGTCAMLVKETGITVFGVCLVYDLFSLSHNHDKSSNGVIHQRSPQQPGSSPTAHPLRENGKQQRFPHKGAWGGCHAMPSEPKSSGFPVSPGAVWSLMRYLTASSNRNFLLTMRPFLKRATLVISYVIIVLYFRLWIMGGSMPLFSEQDNPASFSPYILTRFLTYSYLLAFNVWLLLAPVTLCYDWQVGSIPLVETIWDIRNGATILLAVVMALLSLHCLAAFKRLEHREVLVGLLFLVFPFIPASNLFFRVGFVVAERVLYMPRSGVQTLPHNAKVHYNYANFLKDQGRNREAIYHYRTALKLYPRHASALNNLGTLTRDTTEAKMYYQRALQLNPQHNRALFNLGNLLKSQEKKEEAITLLKDSIKYGPEFADAYSSLASLLAEQERFKEAEEIYLAGIKKCPDSSDLHNNYGVFLVDTGFPEKAVAHYQQAIKLSPSHHVAMVNLGRLYRSLGDNSVAEEWYKRALQVARKTEILSPLGALYYNTGRYEEALQTYREAVALQPSQRELRLALAQVLAVIGQTKEAEKMTSHIVSEETGCLECYRLLSAIHSKQEQHDKALDAIDKALKLKPKDPKVISELFFTKGNQLREQNLLDKAFESYKAAVELNPDQAQAWMNMGGIQHIKGNYVSARTYYERALQLVPDSKLLQENLAKLDRLEKRLQEVREKNQT</sequence>
<feature type="compositionally biased region" description="Low complexity" evidence="14">
    <location>
        <begin position="37"/>
        <end position="64"/>
    </location>
</feature>
<dbReference type="Pfam" id="PF08409">
    <property type="entry name" value="TMTC_DUF1736"/>
    <property type="match status" value="1"/>
</dbReference>
<feature type="transmembrane region" description="Helical" evidence="15">
    <location>
        <begin position="222"/>
        <end position="241"/>
    </location>
</feature>
<comment type="pathway">
    <text evidence="3">Protein modification; protein glycosylation.</text>
</comment>
<evidence type="ECO:0000256" key="10">
    <source>
        <dbReference type="ARBA" id="ARBA00022824"/>
    </source>
</evidence>
<dbReference type="InterPro" id="IPR019734">
    <property type="entry name" value="TPR_rpt"/>
</dbReference>
<evidence type="ECO:0000256" key="8">
    <source>
        <dbReference type="ARBA" id="ARBA00022737"/>
    </source>
</evidence>
<feature type="domain" description="DUF1736" evidence="16">
    <location>
        <begin position="433"/>
        <end position="505"/>
    </location>
</feature>
<feature type="compositionally biased region" description="Polar residues" evidence="14">
    <location>
        <begin position="329"/>
        <end position="346"/>
    </location>
</feature>
<evidence type="ECO:0000256" key="13">
    <source>
        <dbReference type="PROSITE-ProRule" id="PRU00339"/>
    </source>
</evidence>
<feature type="transmembrane region" description="Helical" evidence="15">
    <location>
        <begin position="528"/>
        <end position="550"/>
    </location>
</feature>
<evidence type="ECO:0000259" key="16">
    <source>
        <dbReference type="Pfam" id="PF08409"/>
    </source>
</evidence>
<protein>
    <recommendedName>
        <fullName evidence="5">dolichyl-phosphate-mannose--protein mannosyltransferase</fullName>
        <ecNumber evidence="5">2.4.1.109</ecNumber>
    </recommendedName>
</protein>
<feature type="transmembrane region" description="Helical" evidence="15">
    <location>
        <begin position="416"/>
        <end position="438"/>
    </location>
</feature>
<evidence type="ECO:0000256" key="12">
    <source>
        <dbReference type="ARBA" id="ARBA00023136"/>
    </source>
</evidence>
<dbReference type="UniPathway" id="UPA00378"/>
<feature type="repeat" description="TPR" evidence="13">
    <location>
        <begin position="633"/>
        <end position="666"/>
    </location>
</feature>
<feature type="repeat" description="TPR" evidence="13">
    <location>
        <begin position="908"/>
        <end position="941"/>
    </location>
</feature>
<reference evidence="17 18" key="1">
    <citation type="submission" date="2018-11" db="EMBL/GenBank/DDBJ databases">
        <title>Haplotype-resolved cattle genomes.</title>
        <authorList>
            <person name="Low W.Y."/>
            <person name="Tearle R."/>
            <person name="Bickhart D.M."/>
            <person name="Rosen B.D."/>
            <person name="Koren S."/>
            <person name="Rhie A."/>
            <person name="Hiendleder S."/>
            <person name="Phillippy A.M."/>
            <person name="Smith T.P.L."/>
            <person name="Williams J.L."/>
        </authorList>
    </citation>
    <scope>NUCLEOTIDE SEQUENCE [LARGE SCALE GENOMIC DNA]</scope>
</reference>
<dbReference type="EC" id="2.4.1.109" evidence="5"/>
<comment type="subcellular location">
    <subcellularLocation>
        <location evidence="2">Endoplasmic reticulum</location>
    </subcellularLocation>
    <subcellularLocation>
        <location evidence="1">Membrane</location>
        <topology evidence="1">Multi-pass membrane protein</topology>
    </subcellularLocation>
</comment>
<evidence type="ECO:0000256" key="4">
    <source>
        <dbReference type="ARBA" id="ARBA00007882"/>
    </source>
</evidence>
<feature type="region of interest" description="Disordered" evidence="14">
    <location>
        <begin position="329"/>
        <end position="357"/>
    </location>
</feature>
<evidence type="ECO:0000313" key="17">
    <source>
        <dbReference type="Ensembl" id="ENSBIXP00005044865.1"/>
    </source>
</evidence>
<dbReference type="InterPro" id="IPR052943">
    <property type="entry name" value="TMTC_O-mannosyl-trnsfr"/>
</dbReference>
<keyword evidence="6" id="KW-0808">Transferase</keyword>
<feature type="transmembrane region" description="Helical" evidence="15">
    <location>
        <begin position="248"/>
        <end position="267"/>
    </location>
</feature>
<dbReference type="InterPro" id="IPR013618">
    <property type="entry name" value="TMTC_DUF1736"/>
</dbReference>
<feature type="repeat" description="TPR" evidence="13">
    <location>
        <begin position="768"/>
        <end position="801"/>
    </location>
</feature>
<keyword evidence="12 15" id="KW-0472">Membrane</keyword>
<feature type="repeat" description="TPR" evidence="13">
    <location>
        <begin position="701"/>
        <end position="734"/>
    </location>
</feature>
<dbReference type="Pfam" id="PF14559">
    <property type="entry name" value="TPR_19"/>
    <property type="match status" value="1"/>
</dbReference>
<evidence type="ECO:0000256" key="2">
    <source>
        <dbReference type="ARBA" id="ARBA00004240"/>
    </source>
</evidence>
<dbReference type="Pfam" id="PF07719">
    <property type="entry name" value="TPR_2"/>
    <property type="match status" value="1"/>
</dbReference>
<evidence type="ECO:0000256" key="1">
    <source>
        <dbReference type="ARBA" id="ARBA00004141"/>
    </source>
</evidence>
<accession>A0A4W2IMI2</accession>
<dbReference type="FunFam" id="1.25.40.10:FF:000526">
    <property type="entry name" value="Transmembrane and tetratricopeptide repeat-containing 1"/>
    <property type="match status" value="1"/>
</dbReference>
<proteinExistence type="inferred from homology"/>
<dbReference type="PROSITE" id="PS50293">
    <property type="entry name" value="TPR_REGION"/>
    <property type="match status" value="1"/>
</dbReference>
<dbReference type="InterPro" id="IPR013105">
    <property type="entry name" value="TPR_2"/>
</dbReference>
<dbReference type="GeneTree" id="ENSGT00940000158027"/>
<keyword evidence="10" id="KW-0256">Endoplasmic reticulum</keyword>
<evidence type="ECO:0000256" key="6">
    <source>
        <dbReference type="ARBA" id="ARBA00022679"/>
    </source>
</evidence>
<dbReference type="Pfam" id="PF13181">
    <property type="entry name" value="TPR_8"/>
    <property type="match status" value="1"/>
</dbReference>
<evidence type="ECO:0000256" key="5">
    <source>
        <dbReference type="ARBA" id="ARBA00012839"/>
    </source>
</evidence>
<keyword evidence="8" id="KW-0677">Repeat</keyword>
<dbReference type="PANTHER" id="PTHR44809:SF1">
    <property type="entry name" value="PROTEIN O-MANNOSYL-TRANSFERASE TMTC1"/>
    <property type="match status" value="1"/>
</dbReference>
<organism evidence="17 18">
    <name type="scientific">Bos indicus x Bos taurus</name>
    <name type="common">Hybrid cattle</name>
    <dbReference type="NCBI Taxonomy" id="30522"/>
    <lineage>
        <taxon>Eukaryota</taxon>
        <taxon>Metazoa</taxon>
        <taxon>Chordata</taxon>
        <taxon>Craniata</taxon>
        <taxon>Vertebrata</taxon>
        <taxon>Euteleostomi</taxon>
        <taxon>Mammalia</taxon>
        <taxon>Eutheria</taxon>
        <taxon>Laurasiatheria</taxon>
        <taxon>Artiodactyla</taxon>
        <taxon>Ruminantia</taxon>
        <taxon>Pecora</taxon>
        <taxon>Bovidae</taxon>
        <taxon>Bovinae</taxon>
        <taxon>Bos</taxon>
    </lineage>
</organism>
<feature type="transmembrane region" description="Helical" evidence="15">
    <location>
        <begin position="458"/>
        <end position="477"/>
    </location>
</feature>
<dbReference type="GO" id="GO:0016020">
    <property type="term" value="C:membrane"/>
    <property type="evidence" value="ECO:0007669"/>
    <property type="project" value="UniProtKB-SubCell"/>
</dbReference>
<dbReference type="Proteomes" id="UP000429181">
    <property type="component" value="Chromosome 5"/>
</dbReference>
<dbReference type="GO" id="GO:0004169">
    <property type="term" value="F:dolichyl-phosphate-mannose-protein mannosyltransferase activity"/>
    <property type="evidence" value="ECO:0007669"/>
    <property type="project" value="UniProtKB-EC"/>
</dbReference>
<dbReference type="SUPFAM" id="SSF48452">
    <property type="entry name" value="TPR-like"/>
    <property type="match status" value="2"/>
</dbReference>
<evidence type="ECO:0000256" key="9">
    <source>
        <dbReference type="ARBA" id="ARBA00022803"/>
    </source>
</evidence>
<dbReference type="Pfam" id="PF13424">
    <property type="entry name" value="TPR_12"/>
    <property type="match status" value="1"/>
</dbReference>
<feature type="repeat" description="TPR" evidence="13">
    <location>
        <begin position="874"/>
        <end position="907"/>
    </location>
</feature>
<comment type="similarity">
    <text evidence="4">Belongs to the TMTC family.</text>
</comment>
<dbReference type="AlphaFoldDB" id="A0A4W2IMI2"/>
<dbReference type="SMART" id="SM00028">
    <property type="entry name" value="TPR"/>
    <property type="match status" value="10"/>
</dbReference>
<evidence type="ECO:0000256" key="3">
    <source>
        <dbReference type="ARBA" id="ARBA00004922"/>
    </source>
</evidence>
<feature type="repeat" description="TPR" evidence="13">
    <location>
        <begin position="836"/>
        <end position="869"/>
    </location>
</feature>
<gene>
    <name evidence="17" type="primary">TMTC1</name>
</gene>
<dbReference type="PROSITE" id="PS50005">
    <property type="entry name" value="TPR"/>
    <property type="match status" value="7"/>
</dbReference>
<evidence type="ECO:0000256" key="11">
    <source>
        <dbReference type="ARBA" id="ARBA00022989"/>
    </source>
</evidence>
<dbReference type="FunFam" id="1.25.40.10:FF:000308">
    <property type="entry name" value="Transmembrane and tetratricopeptide repeat-containing 1"/>
    <property type="match status" value="1"/>
</dbReference>
<evidence type="ECO:0000256" key="14">
    <source>
        <dbReference type="SAM" id="MobiDB-lite"/>
    </source>
</evidence>
<evidence type="ECO:0000256" key="15">
    <source>
        <dbReference type="SAM" id="Phobius"/>
    </source>
</evidence>